<keyword evidence="10" id="KW-0175">Coiled coil</keyword>
<dbReference type="RefSeq" id="WP_068221788.1">
    <property type="nucleotide sequence ID" value="NZ_LRPC01000028.1"/>
</dbReference>
<dbReference type="InterPro" id="IPR004604">
    <property type="entry name" value="DNA_recomb/repair_RecN"/>
</dbReference>
<keyword evidence="4" id="KW-0547">Nucleotide-binding</keyword>
<evidence type="ECO:0000256" key="7">
    <source>
        <dbReference type="ARBA" id="ARBA00023204"/>
    </source>
</evidence>
<dbReference type="GO" id="GO:0009432">
    <property type="term" value="P:SOS response"/>
    <property type="evidence" value="ECO:0007669"/>
    <property type="project" value="TreeGrafter"/>
</dbReference>
<dbReference type="SUPFAM" id="SSF52540">
    <property type="entry name" value="P-loop containing nucleoside triphosphate hydrolases"/>
    <property type="match status" value="2"/>
</dbReference>
<evidence type="ECO:0000256" key="6">
    <source>
        <dbReference type="ARBA" id="ARBA00022840"/>
    </source>
</evidence>
<evidence type="ECO:0000313" key="13">
    <source>
        <dbReference type="Proteomes" id="UP000075606"/>
    </source>
</evidence>
<name>A0A150X3Z3_9BACT</name>
<sequence>MLRTLSIENYALIRQLKIKPVSSLNIITGETGAGKSIMLGALGLLLGKRAESKVVFDESKKCIIEGIFDVKAYQLKPLFEEYDLDYEEECIIRREISAAGKSRAFINDTPTTLDALKAIGLRLMDIHSQHETLALGNNSYQLQIIDIVAGNFELLSKYQEVFKDFKEKQRIHRDLIEEGSQITKEADYHQFLFDELDTAQLQADEQEELEEELSKLEHAEEIKAKLNEALMISDQAEFNASGMIQELKSTISAISSFGKSYDALRERLESLLIELKDIIAELEDEDSKVEVDPQRTEECQDRLSLIYKLQQKHQVGSIAELLEIYEELGNKVLRVSNLDEAIEEAAKAETEAFERANKLAKELSKVRTKVFDQFTKSIKSHLAELGMPNASLEVKRIDSELTLTGNDTIEILFSANKGIAPSPLKQAASGGEFSRLMFAVKYILADKTALPTIVFDEIDTGISGEIAIKMAQMMRKMSESHQVITITHLPQIAARGSAHYFVYKDESTSTTSSQIRLLNQEDRLREIAEMIGGKNPSATAYNSAKELIEMTGS</sequence>
<keyword evidence="7 9" id="KW-0234">DNA repair</keyword>
<organism evidence="12 13">
    <name type="scientific">Roseivirga spongicola</name>
    <dbReference type="NCBI Taxonomy" id="333140"/>
    <lineage>
        <taxon>Bacteria</taxon>
        <taxon>Pseudomonadati</taxon>
        <taxon>Bacteroidota</taxon>
        <taxon>Cytophagia</taxon>
        <taxon>Cytophagales</taxon>
        <taxon>Roseivirgaceae</taxon>
        <taxon>Roseivirga</taxon>
    </lineage>
</organism>
<dbReference type="Proteomes" id="UP000075606">
    <property type="component" value="Unassembled WGS sequence"/>
</dbReference>
<dbReference type="GO" id="GO:0006310">
    <property type="term" value="P:DNA recombination"/>
    <property type="evidence" value="ECO:0007669"/>
    <property type="project" value="InterPro"/>
</dbReference>
<evidence type="ECO:0000256" key="3">
    <source>
        <dbReference type="ARBA" id="ARBA00021315"/>
    </source>
</evidence>
<reference evidence="12 13" key="1">
    <citation type="submission" date="2016-01" db="EMBL/GenBank/DDBJ databases">
        <title>Genome sequencing of Roseivirga spongicola UST030701-084.</title>
        <authorList>
            <person name="Selvaratnam C."/>
            <person name="Thevarajoo S."/>
            <person name="Goh K.M."/>
            <person name="Ee R."/>
            <person name="Chan K.-G."/>
            <person name="Chong C.S."/>
        </authorList>
    </citation>
    <scope>NUCLEOTIDE SEQUENCE [LARGE SCALE GENOMIC DNA]</scope>
    <source>
        <strain evidence="12 13">UST030701-084</strain>
    </source>
</reference>
<evidence type="ECO:0000256" key="2">
    <source>
        <dbReference type="ARBA" id="ARBA00009441"/>
    </source>
</evidence>
<dbReference type="OrthoDB" id="9806954at2"/>
<gene>
    <name evidence="12" type="ORF">AWW68_12205</name>
</gene>
<comment type="caution">
    <text evidence="12">The sequence shown here is derived from an EMBL/GenBank/DDBJ whole genome shotgun (WGS) entry which is preliminary data.</text>
</comment>
<dbReference type="NCBIfam" id="TIGR00634">
    <property type="entry name" value="recN"/>
    <property type="match status" value="1"/>
</dbReference>
<evidence type="ECO:0000256" key="1">
    <source>
        <dbReference type="ARBA" id="ARBA00003618"/>
    </source>
</evidence>
<dbReference type="InterPro" id="IPR003395">
    <property type="entry name" value="RecF/RecN/SMC_N"/>
</dbReference>
<dbReference type="CDD" id="cd03241">
    <property type="entry name" value="ABC_RecN"/>
    <property type="match status" value="1"/>
</dbReference>
<comment type="similarity">
    <text evidence="2 9">Belongs to the RecN family.</text>
</comment>
<dbReference type="STRING" id="333140.AWW68_12205"/>
<dbReference type="InterPro" id="IPR027417">
    <property type="entry name" value="P-loop_NTPase"/>
</dbReference>
<feature type="domain" description="RecF/RecN/SMC N-terminal" evidence="11">
    <location>
        <begin position="2"/>
        <end position="507"/>
    </location>
</feature>
<dbReference type="GO" id="GO:0006281">
    <property type="term" value="P:DNA repair"/>
    <property type="evidence" value="ECO:0007669"/>
    <property type="project" value="UniProtKB-KW"/>
</dbReference>
<proteinExistence type="inferred from homology"/>
<dbReference type="PANTHER" id="PTHR11059">
    <property type="entry name" value="DNA REPAIR PROTEIN RECN"/>
    <property type="match status" value="1"/>
</dbReference>
<evidence type="ECO:0000313" key="12">
    <source>
        <dbReference type="EMBL" id="KYG73451.1"/>
    </source>
</evidence>
<accession>A0A150X3Z3</accession>
<dbReference type="PIRSF" id="PIRSF003128">
    <property type="entry name" value="RecN"/>
    <property type="match status" value="1"/>
</dbReference>
<dbReference type="GO" id="GO:0043590">
    <property type="term" value="C:bacterial nucleoid"/>
    <property type="evidence" value="ECO:0007669"/>
    <property type="project" value="TreeGrafter"/>
</dbReference>
<evidence type="ECO:0000256" key="9">
    <source>
        <dbReference type="PIRNR" id="PIRNR003128"/>
    </source>
</evidence>
<evidence type="ECO:0000256" key="10">
    <source>
        <dbReference type="SAM" id="Coils"/>
    </source>
</evidence>
<evidence type="ECO:0000256" key="4">
    <source>
        <dbReference type="ARBA" id="ARBA00022741"/>
    </source>
</evidence>
<protein>
    <recommendedName>
        <fullName evidence="3 9">DNA repair protein RecN</fullName>
    </recommendedName>
    <alternativeName>
        <fullName evidence="8 9">Recombination protein N</fullName>
    </alternativeName>
</protein>
<keyword evidence="5 9" id="KW-0227">DNA damage</keyword>
<keyword evidence="6" id="KW-0067">ATP-binding</keyword>
<keyword evidence="13" id="KW-1185">Reference proteome</keyword>
<evidence type="ECO:0000256" key="5">
    <source>
        <dbReference type="ARBA" id="ARBA00022763"/>
    </source>
</evidence>
<dbReference type="AlphaFoldDB" id="A0A150X3Z3"/>
<comment type="function">
    <text evidence="1 9">May be involved in recombinational repair of damaged DNA.</text>
</comment>
<evidence type="ECO:0000259" key="11">
    <source>
        <dbReference type="Pfam" id="PF02463"/>
    </source>
</evidence>
<dbReference type="GO" id="GO:0005524">
    <property type="term" value="F:ATP binding"/>
    <property type="evidence" value="ECO:0007669"/>
    <property type="project" value="UniProtKB-KW"/>
</dbReference>
<dbReference type="Pfam" id="PF02463">
    <property type="entry name" value="SMC_N"/>
    <property type="match status" value="1"/>
</dbReference>
<dbReference type="PANTHER" id="PTHR11059:SF0">
    <property type="entry name" value="DNA REPAIR PROTEIN RECN"/>
    <property type="match status" value="1"/>
</dbReference>
<dbReference type="Gene3D" id="3.40.50.300">
    <property type="entry name" value="P-loop containing nucleotide triphosphate hydrolases"/>
    <property type="match status" value="2"/>
</dbReference>
<feature type="coiled-coil region" evidence="10">
    <location>
        <begin position="261"/>
        <end position="288"/>
    </location>
</feature>
<evidence type="ECO:0000256" key="8">
    <source>
        <dbReference type="ARBA" id="ARBA00033408"/>
    </source>
</evidence>
<feature type="coiled-coil region" evidence="10">
    <location>
        <begin position="196"/>
        <end position="229"/>
    </location>
</feature>
<dbReference type="EMBL" id="LRPC01000028">
    <property type="protein sequence ID" value="KYG73451.1"/>
    <property type="molecule type" value="Genomic_DNA"/>
</dbReference>